<feature type="domain" description="Amine oxidase" evidence="1">
    <location>
        <begin position="103"/>
        <end position="315"/>
    </location>
</feature>
<sequence length="329" mass="36117">MKIAIIGAGMTGSLCAHQANAQGHQVVLFEKSRGRGGRCTHKRLSWGSVDMGAPVVPATDADFNHQMQLWCDQGLAQSWPAKPLTWDANGFKADRDVPQYVFVPAMNQVCKSLTQGIQLHTGVRVSHLQPLDSGWLLWDDDHNKYGVFDAVVCTAPWPQTHALLHDNAPGMFVGEQQWQACWALALAFDAPLSLPGPLVRAKHPVLQCLVNNSDKPGRDGDGNVWTLYFNHEFSQQHVDLDEGGLIRAGLEALTDICQQPVPSVLHHYRHLWRLARPLSTEQPPGILVSQQQRLIAAGDWSLGASVQSAWQAAKQVTSSLQSMAVETVP</sequence>
<dbReference type="Pfam" id="PF01593">
    <property type="entry name" value="Amino_oxidase"/>
    <property type="match status" value="1"/>
</dbReference>
<dbReference type="InterPro" id="IPR002937">
    <property type="entry name" value="Amino_oxidase"/>
</dbReference>
<dbReference type="Gene3D" id="3.50.50.60">
    <property type="entry name" value="FAD/NAD(P)-binding domain"/>
    <property type="match status" value="1"/>
</dbReference>
<comment type="caution">
    <text evidence="2">The sequence shown here is derived from an EMBL/GenBank/DDBJ whole genome shotgun (WGS) entry which is preliminary data.</text>
</comment>
<evidence type="ECO:0000313" key="3">
    <source>
        <dbReference type="Proteomes" id="UP001520878"/>
    </source>
</evidence>
<evidence type="ECO:0000313" key="2">
    <source>
        <dbReference type="EMBL" id="MCC2616120.1"/>
    </source>
</evidence>
<keyword evidence="3" id="KW-1185">Reference proteome</keyword>
<dbReference type="Proteomes" id="UP001520878">
    <property type="component" value="Unassembled WGS sequence"/>
</dbReference>
<dbReference type="InterPro" id="IPR036188">
    <property type="entry name" value="FAD/NAD-bd_sf"/>
</dbReference>
<accession>A0ABS8G6F8</accession>
<dbReference type="PANTHER" id="PTHR16128">
    <property type="entry name" value="FAD/NAD(P)-BINDING OXIDOREDUCTASE FAMILY PROTEIN"/>
    <property type="match status" value="1"/>
</dbReference>
<dbReference type="PANTHER" id="PTHR16128:SF5">
    <property type="entry name" value="FAD_NAD(P)-BINDING OXIDOREDUCTASE FAMILY PROTEIN"/>
    <property type="match status" value="1"/>
</dbReference>
<dbReference type="RefSeq" id="WP_229158804.1">
    <property type="nucleotide sequence ID" value="NZ_JAJEWP010000001.1"/>
</dbReference>
<dbReference type="EMBL" id="JAJEWP010000001">
    <property type="protein sequence ID" value="MCC2616120.1"/>
    <property type="molecule type" value="Genomic_DNA"/>
</dbReference>
<gene>
    <name evidence="2" type="ORF">LJ739_07705</name>
</gene>
<dbReference type="Gene3D" id="3.90.660.10">
    <property type="match status" value="1"/>
</dbReference>
<name>A0ABS8G6F8_9ALTE</name>
<proteinExistence type="predicted"/>
<dbReference type="SUPFAM" id="SSF51905">
    <property type="entry name" value="FAD/NAD(P)-binding domain"/>
    <property type="match status" value="1"/>
</dbReference>
<evidence type="ECO:0000259" key="1">
    <source>
        <dbReference type="Pfam" id="PF01593"/>
    </source>
</evidence>
<dbReference type="Pfam" id="PF13450">
    <property type="entry name" value="NAD_binding_8"/>
    <property type="match status" value="1"/>
</dbReference>
<organism evidence="2 3">
    <name type="scientific">Fluctibacter halophilus</name>
    <dbReference type="NCBI Taxonomy" id="226011"/>
    <lineage>
        <taxon>Bacteria</taxon>
        <taxon>Pseudomonadati</taxon>
        <taxon>Pseudomonadota</taxon>
        <taxon>Gammaproteobacteria</taxon>
        <taxon>Alteromonadales</taxon>
        <taxon>Alteromonadaceae</taxon>
        <taxon>Fluctibacter</taxon>
    </lineage>
</organism>
<protein>
    <submittedName>
        <fullName evidence="2">NAD(P)-binding protein</fullName>
    </submittedName>
</protein>
<reference evidence="2 3" key="1">
    <citation type="submission" date="2021-10" db="EMBL/GenBank/DDBJ databases">
        <title>Draft genome of Aestuariibacter halophilus JC2043.</title>
        <authorList>
            <person name="Emsley S.A."/>
            <person name="Pfannmuller K.M."/>
            <person name="Ushijima B."/>
            <person name="Saw J.H."/>
            <person name="Videau P."/>
        </authorList>
    </citation>
    <scope>NUCLEOTIDE SEQUENCE [LARGE SCALE GENOMIC DNA]</scope>
    <source>
        <strain evidence="2 3">JC2043</strain>
    </source>
</reference>